<evidence type="ECO:0000256" key="8">
    <source>
        <dbReference type="HAMAP-Rule" id="MF_00201"/>
    </source>
</evidence>
<dbReference type="InterPro" id="IPR037278">
    <property type="entry name" value="ARFGAP/RecO"/>
</dbReference>
<dbReference type="InterPro" id="IPR042242">
    <property type="entry name" value="RecO_C"/>
</dbReference>
<dbReference type="EMBL" id="AP014836">
    <property type="protein sequence ID" value="BAW80071.1"/>
    <property type="molecule type" value="Genomic_DNA"/>
</dbReference>
<dbReference type="InterPro" id="IPR012340">
    <property type="entry name" value="NA-bd_OB-fold"/>
</dbReference>
<dbReference type="Proteomes" id="UP000243679">
    <property type="component" value="Chromosome"/>
</dbReference>
<protein>
    <recommendedName>
        <fullName evidence="3 8">DNA repair protein RecO</fullName>
    </recommendedName>
    <alternativeName>
        <fullName evidence="7 8">Recombination protein O</fullName>
    </alternativeName>
</protein>
<evidence type="ECO:0000313" key="10">
    <source>
        <dbReference type="EMBL" id="BAW80071.1"/>
    </source>
</evidence>
<keyword evidence="11" id="KW-1185">Reference proteome</keyword>
<sequence length="249" mass="28739">MKVNLQPAYILSLRPYRETSALVEVFTQNYGRVGLVAKGVRQQRSKIAGLLQPFRSLLLSWVGRGDLVTLVSAEITDGDLTLVGEGLVCAFYLNELLLRLLSRYDPFEALFLVYTRSLLSLTNLQQRQQALRLFERDLLAHLGYGPLLQYEADTYQPIEAEQWYNYKAEKGPQRFHTEDLEGMRIQGRTLLNLAQGQLTDPVSLRESKYLLRWLLSFYLGSKPLKSQYLLKELRQFSNNDKKRAAHDHK</sequence>
<evidence type="ECO:0000256" key="6">
    <source>
        <dbReference type="ARBA" id="ARBA00023204"/>
    </source>
</evidence>
<dbReference type="HAMAP" id="MF_00201">
    <property type="entry name" value="RecO"/>
    <property type="match status" value="1"/>
</dbReference>
<dbReference type="KEGG" id="ntt:TAO_0701"/>
<dbReference type="NCBIfam" id="TIGR00613">
    <property type="entry name" value="reco"/>
    <property type="match status" value="1"/>
</dbReference>
<keyword evidence="5 8" id="KW-0233">DNA recombination</keyword>
<evidence type="ECO:0000256" key="4">
    <source>
        <dbReference type="ARBA" id="ARBA00022763"/>
    </source>
</evidence>
<gene>
    <name evidence="8" type="primary">recO</name>
    <name evidence="10" type="ORF">TAO_0701</name>
</gene>
<dbReference type="AlphaFoldDB" id="A0A1Q2SLS0"/>
<organism evidence="10 11">
    <name type="scientific">Candidatus Nitrosoglobus terrae</name>
    <dbReference type="NCBI Taxonomy" id="1630141"/>
    <lineage>
        <taxon>Bacteria</taxon>
        <taxon>Pseudomonadati</taxon>
        <taxon>Pseudomonadota</taxon>
        <taxon>Gammaproteobacteria</taxon>
        <taxon>Chromatiales</taxon>
        <taxon>Chromatiaceae</taxon>
        <taxon>Candidatus Nitrosoglobus</taxon>
    </lineage>
</organism>
<comment type="similarity">
    <text evidence="2 8">Belongs to the RecO family.</text>
</comment>
<reference evidence="10 11" key="1">
    <citation type="journal article" date="2017" name="ISME J.">
        <title>An acid-tolerant ammonia-oxidizing ?-proteobacterium from soil.</title>
        <authorList>
            <person name="Hayatsu M."/>
            <person name="Tago K."/>
            <person name="Uchiyama I."/>
            <person name="Toyoda A."/>
            <person name="Wang Y."/>
            <person name="Shimomura Y."/>
            <person name="Okubo T."/>
            <person name="Kurisu F."/>
            <person name="Hirono Y."/>
            <person name="Nonaka K."/>
            <person name="Akiyama H."/>
            <person name="Itoh T."/>
            <person name="Takami H."/>
        </authorList>
    </citation>
    <scope>NUCLEOTIDE SEQUENCE [LARGE SCALE GENOMIC DNA]</scope>
    <source>
        <strain evidence="10 11">TAO100</strain>
    </source>
</reference>
<dbReference type="GO" id="GO:0006302">
    <property type="term" value="P:double-strand break repair"/>
    <property type="evidence" value="ECO:0007669"/>
    <property type="project" value="TreeGrafter"/>
</dbReference>
<evidence type="ECO:0000256" key="5">
    <source>
        <dbReference type="ARBA" id="ARBA00023172"/>
    </source>
</evidence>
<evidence type="ECO:0000259" key="9">
    <source>
        <dbReference type="Pfam" id="PF11967"/>
    </source>
</evidence>
<dbReference type="Gene3D" id="1.20.1440.120">
    <property type="entry name" value="Recombination protein O, C-terminal domain"/>
    <property type="match status" value="1"/>
</dbReference>
<feature type="domain" description="DNA replication/recombination mediator RecO N-terminal" evidence="9">
    <location>
        <begin position="5"/>
        <end position="77"/>
    </location>
</feature>
<dbReference type="InterPro" id="IPR003717">
    <property type="entry name" value="RecO"/>
</dbReference>
<dbReference type="RefSeq" id="WP_096526655.1">
    <property type="nucleotide sequence ID" value="NZ_AP014836.1"/>
</dbReference>
<dbReference type="GO" id="GO:0043590">
    <property type="term" value="C:bacterial nucleoid"/>
    <property type="evidence" value="ECO:0007669"/>
    <property type="project" value="TreeGrafter"/>
</dbReference>
<dbReference type="Pfam" id="PF02565">
    <property type="entry name" value="RecO_C"/>
    <property type="match status" value="1"/>
</dbReference>
<evidence type="ECO:0000256" key="2">
    <source>
        <dbReference type="ARBA" id="ARBA00007452"/>
    </source>
</evidence>
<evidence type="ECO:0000256" key="3">
    <source>
        <dbReference type="ARBA" id="ARBA00021310"/>
    </source>
</evidence>
<name>A0A1Q2SLS0_9GAMM</name>
<keyword evidence="4 8" id="KW-0227">DNA damage</keyword>
<dbReference type="SUPFAM" id="SSF57863">
    <property type="entry name" value="ArfGap/RecO-like zinc finger"/>
    <property type="match status" value="1"/>
</dbReference>
<evidence type="ECO:0000313" key="11">
    <source>
        <dbReference type="Proteomes" id="UP000243679"/>
    </source>
</evidence>
<proteinExistence type="inferred from homology"/>
<dbReference type="SUPFAM" id="SSF50249">
    <property type="entry name" value="Nucleic acid-binding proteins"/>
    <property type="match status" value="1"/>
</dbReference>
<dbReference type="Pfam" id="PF11967">
    <property type="entry name" value="RecO_N"/>
    <property type="match status" value="1"/>
</dbReference>
<dbReference type="OrthoDB" id="9804792at2"/>
<dbReference type="Gene3D" id="2.40.50.140">
    <property type="entry name" value="Nucleic acid-binding proteins"/>
    <property type="match status" value="1"/>
</dbReference>
<keyword evidence="6 8" id="KW-0234">DNA repair</keyword>
<comment type="function">
    <text evidence="1 8">Involved in DNA repair and RecF pathway recombination.</text>
</comment>
<evidence type="ECO:0000256" key="7">
    <source>
        <dbReference type="ARBA" id="ARBA00033409"/>
    </source>
</evidence>
<dbReference type="GO" id="GO:0006310">
    <property type="term" value="P:DNA recombination"/>
    <property type="evidence" value="ECO:0007669"/>
    <property type="project" value="UniProtKB-UniRule"/>
</dbReference>
<dbReference type="PANTHER" id="PTHR33991:SF1">
    <property type="entry name" value="DNA REPAIR PROTEIN RECO"/>
    <property type="match status" value="1"/>
</dbReference>
<dbReference type="InterPro" id="IPR022572">
    <property type="entry name" value="DNA_rep/recomb_RecO_N"/>
</dbReference>
<accession>A0A1Q2SLS0</accession>
<evidence type="ECO:0000256" key="1">
    <source>
        <dbReference type="ARBA" id="ARBA00003065"/>
    </source>
</evidence>
<dbReference type="PANTHER" id="PTHR33991">
    <property type="entry name" value="DNA REPAIR PROTEIN RECO"/>
    <property type="match status" value="1"/>
</dbReference>